<dbReference type="GO" id="GO:0042288">
    <property type="term" value="F:MHC class I protein binding"/>
    <property type="evidence" value="ECO:0007669"/>
    <property type="project" value="InterPro"/>
</dbReference>
<evidence type="ECO:0000256" key="3">
    <source>
        <dbReference type="ARBA" id="ARBA00022729"/>
    </source>
</evidence>
<dbReference type="InterPro" id="IPR007110">
    <property type="entry name" value="Ig-like_dom"/>
</dbReference>
<keyword evidence="3" id="KW-0732">Signal</keyword>
<keyword evidence="2 12" id="KW-0812">Transmembrane</keyword>
<dbReference type="GO" id="GO:0002250">
    <property type="term" value="P:adaptive immune response"/>
    <property type="evidence" value="ECO:0007669"/>
    <property type="project" value="UniProtKB-KW"/>
</dbReference>
<comment type="caution">
    <text evidence="14">The sequence shown here is derived from an EMBL/GenBank/DDBJ whole genome shotgun (WGS) entry which is preliminary data.</text>
</comment>
<dbReference type="GO" id="GO:0050776">
    <property type="term" value="P:regulation of immune response"/>
    <property type="evidence" value="ECO:0007669"/>
    <property type="project" value="InterPro"/>
</dbReference>
<evidence type="ECO:0000256" key="6">
    <source>
        <dbReference type="ARBA" id="ARBA00023130"/>
    </source>
</evidence>
<evidence type="ECO:0000256" key="9">
    <source>
        <dbReference type="ARBA" id="ARBA00023180"/>
    </source>
</evidence>
<keyword evidence="15" id="KW-1185">Reference proteome</keyword>
<organism evidence="14 15">
    <name type="scientific">Merluccius polli</name>
    <name type="common">Benguela hake</name>
    <name type="synonym">Merluccius cadenati</name>
    <dbReference type="NCBI Taxonomy" id="89951"/>
    <lineage>
        <taxon>Eukaryota</taxon>
        <taxon>Metazoa</taxon>
        <taxon>Chordata</taxon>
        <taxon>Craniata</taxon>
        <taxon>Vertebrata</taxon>
        <taxon>Euteleostomi</taxon>
        <taxon>Actinopterygii</taxon>
        <taxon>Neopterygii</taxon>
        <taxon>Teleostei</taxon>
        <taxon>Neoteleostei</taxon>
        <taxon>Acanthomorphata</taxon>
        <taxon>Zeiogadaria</taxon>
        <taxon>Gadariae</taxon>
        <taxon>Gadiformes</taxon>
        <taxon>Gadoidei</taxon>
        <taxon>Merlucciidae</taxon>
        <taxon>Merluccius</taxon>
    </lineage>
</organism>
<dbReference type="SUPFAM" id="SSF48726">
    <property type="entry name" value="Immunoglobulin"/>
    <property type="match status" value="1"/>
</dbReference>
<comment type="subcellular location">
    <subcellularLocation>
        <location evidence="1">Membrane</location>
        <topology evidence="1">Single-pass type I membrane protein</topology>
    </subcellularLocation>
</comment>
<dbReference type="AlphaFoldDB" id="A0AA47MIX0"/>
<evidence type="ECO:0000313" key="14">
    <source>
        <dbReference type="EMBL" id="KAK0140897.1"/>
    </source>
</evidence>
<dbReference type="Gene3D" id="2.60.40.10">
    <property type="entry name" value="Immunoglobulins"/>
    <property type="match status" value="1"/>
</dbReference>
<dbReference type="GO" id="GO:0009986">
    <property type="term" value="C:cell surface"/>
    <property type="evidence" value="ECO:0007669"/>
    <property type="project" value="TreeGrafter"/>
</dbReference>
<feature type="transmembrane region" description="Helical" evidence="12">
    <location>
        <begin position="232"/>
        <end position="254"/>
    </location>
</feature>
<evidence type="ECO:0000256" key="10">
    <source>
        <dbReference type="ARBA" id="ARBA00023319"/>
    </source>
</evidence>
<dbReference type="PANTHER" id="PTHR11292:SF7">
    <property type="entry name" value="T-CELL SURFACE GLYCOPROTEIN CD8 BETA CHAIN-RELATED"/>
    <property type="match status" value="1"/>
</dbReference>
<proteinExistence type="predicted"/>
<keyword evidence="7 12" id="KW-0472">Membrane</keyword>
<keyword evidence="5 12" id="KW-1133">Transmembrane helix</keyword>
<dbReference type="InterPro" id="IPR036179">
    <property type="entry name" value="Ig-like_dom_sf"/>
</dbReference>
<dbReference type="InterPro" id="IPR013106">
    <property type="entry name" value="Ig_V-set"/>
</dbReference>
<evidence type="ECO:0000256" key="2">
    <source>
        <dbReference type="ARBA" id="ARBA00022692"/>
    </source>
</evidence>
<keyword evidence="4" id="KW-0391">Immunity</keyword>
<dbReference type="GO" id="GO:0015026">
    <property type="term" value="F:coreceptor activity"/>
    <property type="evidence" value="ECO:0007669"/>
    <property type="project" value="InterPro"/>
</dbReference>
<dbReference type="GO" id="GO:0016020">
    <property type="term" value="C:membrane"/>
    <property type="evidence" value="ECO:0007669"/>
    <property type="project" value="UniProtKB-SubCell"/>
</dbReference>
<dbReference type="Proteomes" id="UP001174136">
    <property type="component" value="Unassembled WGS sequence"/>
</dbReference>
<dbReference type="InterPro" id="IPR013783">
    <property type="entry name" value="Ig-like_fold"/>
</dbReference>
<evidence type="ECO:0000259" key="13">
    <source>
        <dbReference type="PROSITE" id="PS50835"/>
    </source>
</evidence>
<feature type="region of interest" description="Disordered" evidence="11">
    <location>
        <begin position="263"/>
        <end position="284"/>
    </location>
</feature>
<dbReference type="InterPro" id="IPR042414">
    <property type="entry name" value="CD8B"/>
</dbReference>
<evidence type="ECO:0000256" key="12">
    <source>
        <dbReference type="SAM" id="Phobius"/>
    </source>
</evidence>
<evidence type="ECO:0000256" key="11">
    <source>
        <dbReference type="SAM" id="MobiDB-lite"/>
    </source>
</evidence>
<dbReference type="EMBL" id="JAOPHQ010003999">
    <property type="protein sequence ID" value="KAK0140897.1"/>
    <property type="molecule type" value="Genomic_DNA"/>
</dbReference>
<keyword evidence="6" id="KW-1064">Adaptive immunity</keyword>
<evidence type="ECO:0000256" key="7">
    <source>
        <dbReference type="ARBA" id="ARBA00023136"/>
    </source>
</evidence>
<keyword evidence="9" id="KW-0325">Glycoprotein</keyword>
<keyword evidence="10" id="KW-0393">Immunoglobulin domain</keyword>
<feature type="domain" description="Ig-like" evidence="13">
    <location>
        <begin position="65"/>
        <end position="177"/>
    </location>
</feature>
<evidence type="ECO:0000256" key="4">
    <source>
        <dbReference type="ARBA" id="ARBA00022859"/>
    </source>
</evidence>
<name>A0AA47MIX0_MERPO</name>
<evidence type="ECO:0000313" key="15">
    <source>
        <dbReference type="Proteomes" id="UP001174136"/>
    </source>
</evidence>
<protein>
    <recommendedName>
        <fullName evidence="13">Ig-like domain-containing protein</fullName>
    </recommendedName>
</protein>
<gene>
    <name evidence="14" type="ORF">N1851_022106</name>
</gene>
<dbReference type="PANTHER" id="PTHR11292">
    <property type="entry name" value="T-CELL SURFACE GLYCOPROTEIN CD8 BETA CHAIN"/>
    <property type="match status" value="1"/>
</dbReference>
<evidence type="ECO:0000256" key="5">
    <source>
        <dbReference type="ARBA" id="ARBA00022989"/>
    </source>
</evidence>
<accession>A0AA47MIX0</accession>
<evidence type="ECO:0000256" key="8">
    <source>
        <dbReference type="ARBA" id="ARBA00023157"/>
    </source>
</evidence>
<evidence type="ECO:0000256" key="1">
    <source>
        <dbReference type="ARBA" id="ARBA00004479"/>
    </source>
</evidence>
<sequence length="284" mass="31180">MKFVEKPTVFSTALLHPLRCIVLQVFSGSGSTRLWRGTENTRALSAEFLPSSLTDKQQEKKPFNPHFHHHPAEDTQTYMLAASRDDLLSAGCAASQVVLYPEVDTSPTLTCKCDQACNEVLWFRSLEADGRIQFLASMNTASRSNQGDARFKASIKDTKGLLRIERVTPKDTGVYSCMFKILKTNESVWTPGIHLLPGVPAPTPVPTTTAEPVCKCPGNPQTLPPKACVSVMMWPLVGILAALVTALLSTLYYFSLTREAADQNQKVPDPTSEEPEPGGVFRLK</sequence>
<dbReference type="PROSITE" id="PS50835">
    <property type="entry name" value="IG_LIKE"/>
    <property type="match status" value="1"/>
</dbReference>
<dbReference type="Pfam" id="PF07686">
    <property type="entry name" value="V-set"/>
    <property type="match status" value="1"/>
</dbReference>
<keyword evidence="8" id="KW-1015">Disulfide bond</keyword>
<reference evidence="14" key="1">
    <citation type="journal article" date="2023" name="Front. Mar. Sci.">
        <title>A new Merluccius polli reference genome to investigate the effects of global change in West African waters.</title>
        <authorList>
            <person name="Mateo J.L."/>
            <person name="Blanco-Fernandez C."/>
            <person name="Garcia-Vazquez E."/>
            <person name="Machado-Schiaffino G."/>
        </authorList>
    </citation>
    <scope>NUCLEOTIDE SEQUENCE</scope>
    <source>
        <strain evidence="14">C29</strain>
        <tissue evidence="14">Fin</tissue>
    </source>
</reference>